<evidence type="ECO:0000259" key="10">
    <source>
        <dbReference type="PROSITE" id="PS50869"/>
    </source>
</evidence>
<keyword evidence="3 9" id="KW-0812">Transmembrane</keyword>
<comment type="subcellular location">
    <subcellularLocation>
        <location evidence="1 9">Membrane</location>
        <topology evidence="1 9">Single-pass type II membrane protein</topology>
    </subcellularLocation>
</comment>
<name>A0ABD6EF34_9BILA</name>
<dbReference type="PANTHER" id="PTHR10962:SF1">
    <property type="entry name" value="INTEGRAL MEMBRANE PROTEIN 2"/>
    <property type="match status" value="1"/>
</dbReference>
<evidence type="ECO:0000256" key="9">
    <source>
        <dbReference type="RuleBase" id="RU367061"/>
    </source>
</evidence>
<sequence length="257" mass="29739">MTVFTKTKELSNPKKVTDSNAYAYTAAVAVNTNDEATTLTRLRRYKAITTCCLALLVLWLIIAAFLAGIFFYRQFYRRPTFYGWCGTDFVNHGKIERLEESVQISPDEQYEEINVPRFGVNRPAIFVHDFRKNLTAIVDILSNRCFIKQLDRSVVSPPTSLIDLVEKMESGYYESPPAVMHETYRVMRRLSNSDIFSRTSPMINRHCSRRTSFLLRKIARFDDRSHFLRNKRGTVSRLTFTSMGGEVVEIDEILFSL</sequence>
<evidence type="ECO:0000256" key="5">
    <source>
        <dbReference type="ARBA" id="ARBA00022989"/>
    </source>
</evidence>
<protein>
    <recommendedName>
        <fullName evidence="9">Integral membrane protein 2</fullName>
    </recommendedName>
</protein>
<evidence type="ECO:0000313" key="12">
    <source>
        <dbReference type="Proteomes" id="UP001608902"/>
    </source>
</evidence>
<accession>A0ABD6EF34</accession>
<dbReference type="SMART" id="SM01039">
    <property type="entry name" value="BRICHOS"/>
    <property type="match status" value="1"/>
</dbReference>
<keyword evidence="6 9" id="KW-0472">Membrane</keyword>
<keyword evidence="4 9" id="KW-0735">Signal-anchor</keyword>
<evidence type="ECO:0000256" key="7">
    <source>
        <dbReference type="ARBA" id="ARBA00023157"/>
    </source>
</evidence>
<evidence type="ECO:0000256" key="4">
    <source>
        <dbReference type="ARBA" id="ARBA00022968"/>
    </source>
</evidence>
<evidence type="ECO:0000256" key="2">
    <source>
        <dbReference type="ARBA" id="ARBA00006794"/>
    </source>
</evidence>
<keyword evidence="9" id="KW-1003">Cell membrane</keyword>
<keyword evidence="12" id="KW-1185">Reference proteome</keyword>
<keyword evidence="5 9" id="KW-1133">Transmembrane helix</keyword>
<dbReference type="EMBL" id="JBGFUD010002685">
    <property type="protein sequence ID" value="MFH4977877.1"/>
    <property type="molecule type" value="Genomic_DNA"/>
</dbReference>
<dbReference type="Proteomes" id="UP001608902">
    <property type="component" value="Unassembled WGS sequence"/>
</dbReference>
<organism evidence="11 12">
    <name type="scientific">Gnathostoma spinigerum</name>
    <dbReference type="NCBI Taxonomy" id="75299"/>
    <lineage>
        <taxon>Eukaryota</taxon>
        <taxon>Metazoa</taxon>
        <taxon>Ecdysozoa</taxon>
        <taxon>Nematoda</taxon>
        <taxon>Chromadorea</taxon>
        <taxon>Rhabditida</taxon>
        <taxon>Spirurina</taxon>
        <taxon>Gnathostomatomorpha</taxon>
        <taxon>Gnathostomatoidea</taxon>
        <taxon>Gnathostomatidae</taxon>
        <taxon>Gnathostoma</taxon>
    </lineage>
</organism>
<dbReference type="InterPro" id="IPR007084">
    <property type="entry name" value="BRICHOS_dom"/>
</dbReference>
<evidence type="ECO:0000256" key="6">
    <source>
        <dbReference type="ARBA" id="ARBA00023136"/>
    </source>
</evidence>
<dbReference type="AlphaFoldDB" id="A0ABD6EF34"/>
<evidence type="ECO:0000313" key="11">
    <source>
        <dbReference type="EMBL" id="MFH4977877.1"/>
    </source>
</evidence>
<dbReference type="Pfam" id="PF04089">
    <property type="entry name" value="BRICHOS"/>
    <property type="match status" value="1"/>
</dbReference>
<dbReference type="InterPro" id="IPR040145">
    <property type="entry name" value="ITM2"/>
</dbReference>
<comment type="similarity">
    <text evidence="2 9">Belongs to the ITM2 family.</text>
</comment>
<gene>
    <name evidence="11" type="ORF">AB6A40_004586</name>
</gene>
<reference evidence="11 12" key="1">
    <citation type="submission" date="2024-08" db="EMBL/GenBank/DDBJ databases">
        <title>Gnathostoma spinigerum genome.</title>
        <authorList>
            <person name="Gonzalez-Bertolin B."/>
            <person name="Monzon S."/>
            <person name="Zaballos A."/>
            <person name="Jimenez P."/>
            <person name="Dekumyoy P."/>
            <person name="Varona S."/>
            <person name="Cuesta I."/>
            <person name="Sumanam S."/>
            <person name="Adisakwattana P."/>
            <person name="Gasser R.B."/>
            <person name="Hernandez-Gonzalez A."/>
            <person name="Young N.D."/>
            <person name="Perteguer M.J."/>
        </authorList>
    </citation>
    <scope>NUCLEOTIDE SEQUENCE [LARGE SCALE GENOMIC DNA]</scope>
    <source>
        <strain evidence="11">AL3</strain>
        <tissue evidence="11">Liver</tissue>
    </source>
</reference>
<keyword evidence="8" id="KW-0325">Glycoprotein</keyword>
<feature type="transmembrane region" description="Helical" evidence="9">
    <location>
        <begin position="47"/>
        <end position="72"/>
    </location>
</feature>
<evidence type="ECO:0000256" key="1">
    <source>
        <dbReference type="ARBA" id="ARBA00004606"/>
    </source>
</evidence>
<dbReference type="PANTHER" id="PTHR10962">
    <property type="entry name" value="INTEGRAL TRANSMEMBRANE PROTEIN 2"/>
    <property type="match status" value="1"/>
</dbReference>
<feature type="domain" description="BRICHOS" evidence="10">
    <location>
        <begin position="118"/>
        <end position="215"/>
    </location>
</feature>
<dbReference type="GO" id="GO:0005886">
    <property type="term" value="C:plasma membrane"/>
    <property type="evidence" value="ECO:0007669"/>
    <property type="project" value="UniProtKB-UniRule"/>
</dbReference>
<proteinExistence type="inferred from homology"/>
<keyword evidence="7" id="KW-1015">Disulfide bond</keyword>
<dbReference type="PROSITE" id="PS50869">
    <property type="entry name" value="BRICHOS"/>
    <property type="match status" value="1"/>
</dbReference>
<comment type="caution">
    <text evidence="11">The sequence shown here is derived from an EMBL/GenBank/DDBJ whole genome shotgun (WGS) entry which is preliminary data.</text>
</comment>
<evidence type="ECO:0000256" key="3">
    <source>
        <dbReference type="ARBA" id="ARBA00022692"/>
    </source>
</evidence>
<evidence type="ECO:0000256" key="8">
    <source>
        <dbReference type="ARBA" id="ARBA00023180"/>
    </source>
</evidence>